<protein>
    <recommendedName>
        <fullName evidence="21">Phosphomevalonate kinase</fullName>
        <ecNumber evidence="3">2.7.4.2</ecNumber>
    </recommendedName>
</protein>
<dbReference type="UniPathway" id="UPA00057">
    <property type="reaction ID" value="UER00099"/>
</dbReference>
<keyword evidence="13" id="KW-0152">Cholesterol biosynthesis</keyword>
<evidence type="ECO:0000313" key="27">
    <source>
        <dbReference type="Proteomes" id="UP000007266"/>
    </source>
</evidence>
<sequence>MRVCRLCLHQEPENLISVLGNKDVMEKIKLYVSIEITDNDDLPTTACNSCVEKINDWSVFIDNCTKTNEVLLNLIQKGQFLNESRSQHDFKYLLQDEKRELFEDELNFVPENVYICEICSEQFTNCLEHLDHQHAHDGHPVFKCDKCSEVYSTRDALVQHDRNHKRACPKCGKMILKSSMKQAHRPPHVIPPIPPTQNNRVIPRCSQCHSCFNSRAALQQHVITIHTDRKDHICETCGKRFSSKTAMTVHAKSHSDERLYNCKLCDYKGRTASAVYVHMSTHAREVCVCEVCSKIFKSNRNLNDHLRRVHSKEKKHKCTYCDKKFVDRYMLTVHVRCHTGVRPYACHLCEKAFIRSDGLKEHLATHGERVWFKCDNGKRKSGKDYICEALKANLGDNNCTIIRISGPLKRLYAESHDLTTGDVNEMMTDGPLKEKFRAEMIQWSDEIRGRDFGFFCKAATDLADLKPFWIVSDIRRKTDIHWFKNTYKDKIIKLIRIQADEVTRQKRGWVFTEGVDDVTSECDLDDFSDWDLIIKNNNAEELGEGLGKLMQFLN</sequence>
<dbReference type="InterPro" id="IPR036236">
    <property type="entry name" value="Znf_C2H2_sf"/>
</dbReference>
<dbReference type="PROSITE" id="PS51915">
    <property type="entry name" value="ZAD"/>
    <property type="match status" value="1"/>
</dbReference>
<evidence type="ECO:0000259" key="25">
    <source>
        <dbReference type="PROSITE" id="PS51915"/>
    </source>
</evidence>
<evidence type="ECO:0000256" key="15">
    <source>
        <dbReference type="ARBA" id="ARBA00022840"/>
    </source>
</evidence>
<feature type="domain" description="C2H2-type" evidence="24">
    <location>
        <begin position="142"/>
        <end position="169"/>
    </location>
</feature>
<evidence type="ECO:0000256" key="22">
    <source>
        <dbReference type="PROSITE-ProRule" id="PRU00042"/>
    </source>
</evidence>
<dbReference type="InterPro" id="IPR027417">
    <property type="entry name" value="P-loop_NTPase"/>
</dbReference>
<evidence type="ECO:0000256" key="13">
    <source>
        <dbReference type="ARBA" id="ARBA00022778"/>
    </source>
</evidence>
<evidence type="ECO:0000259" key="24">
    <source>
        <dbReference type="PROSITE" id="PS50157"/>
    </source>
</evidence>
<dbReference type="GO" id="GO:0019287">
    <property type="term" value="P:isopentenyl diphosphate biosynthetic process, mevalonate pathway"/>
    <property type="evidence" value="ECO:0000318"/>
    <property type="project" value="GO_Central"/>
</dbReference>
<dbReference type="Proteomes" id="UP000007266">
    <property type="component" value="Linkage group 2"/>
</dbReference>
<feature type="domain" description="C2H2-type" evidence="24">
    <location>
        <begin position="114"/>
        <end position="141"/>
    </location>
</feature>
<evidence type="ECO:0000256" key="23">
    <source>
        <dbReference type="PROSITE-ProRule" id="PRU01263"/>
    </source>
</evidence>
<dbReference type="InParanoid" id="A0A139WMR2"/>
<evidence type="ECO:0000256" key="12">
    <source>
        <dbReference type="ARBA" id="ARBA00022777"/>
    </source>
</evidence>
<dbReference type="SMART" id="SM00355">
    <property type="entry name" value="ZnF_C2H2"/>
    <property type="match status" value="8"/>
</dbReference>
<gene>
    <name evidence="26" type="primary">AUGUSTUS-3.0.2_32194</name>
    <name evidence="26" type="ORF">TcasGA2_TC032194</name>
</gene>
<reference evidence="26 27" key="1">
    <citation type="journal article" date="2008" name="Nature">
        <title>The genome of the model beetle and pest Tribolium castaneum.</title>
        <authorList>
            <consortium name="Tribolium Genome Sequencing Consortium"/>
            <person name="Richards S."/>
            <person name="Gibbs R.A."/>
            <person name="Weinstock G.M."/>
            <person name="Brown S.J."/>
            <person name="Denell R."/>
            <person name="Beeman R.W."/>
            <person name="Gibbs R."/>
            <person name="Beeman R.W."/>
            <person name="Brown S.J."/>
            <person name="Bucher G."/>
            <person name="Friedrich M."/>
            <person name="Grimmelikhuijzen C.J."/>
            <person name="Klingler M."/>
            <person name="Lorenzen M."/>
            <person name="Richards S."/>
            <person name="Roth S."/>
            <person name="Schroder R."/>
            <person name="Tautz D."/>
            <person name="Zdobnov E.M."/>
            <person name="Muzny D."/>
            <person name="Gibbs R.A."/>
            <person name="Weinstock G.M."/>
            <person name="Attaway T."/>
            <person name="Bell S."/>
            <person name="Buhay C.J."/>
            <person name="Chandrabose M.N."/>
            <person name="Chavez D."/>
            <person name="Clerk-Blankenburg K.P."/>
            <person name="Cree A."/>
            <person name="Dao M."/>
            <person name="Davis C."/>
            <person name="Chacko J."/>
            <person name="Dinh H."/>
            <person name="Dugan-Rocha S."/>
            <person name="Fowler G."/>
            <person name="Garner T.T."/>
            <person name="Garnes J."/>
            <person name="Gnirke A."/>
            <person name="Hawes A."/>
            <person name="Hernandez J."/>
            <person name="Hines S."/>
            <person name="Holder M."/>
            <person name="Hume J."/>
            <person name="Jhangiani S.N."/>
            <person name="Joshi V."/>
            <person name="Khan Z.M."/>
            <person name="Jackson L."/>
            <person name="Kovar C."/>
            <person name="Kowis A."/>
            <person name="Lee S."/>
            <person name="Lewis L.R."/>
            <person name="Margolis J."/>
            <person name="Morgan M."/>
            <person name="Nazareth L.V."/>
            <person name="Nguyen N."/>
            <person name="Okwuonu G."/>
            <person name="Parker D."/>
            <person name="Richards S."/>
            <person name="Ruiz S.J."/>
            <person name="Santibanez J."/>
            <person name="Savard J."/>
            <person name="Scherer S.E."/>
            <person name="Schneider B."/>
            <person name="Sodergren E."/>
            <person name="Tautz D."/>
            <person name="Vattahil S."/>
            <person name="Villasana D."/>
            <person name="White C.S."/>
            <person name="Wright R."/>
            <person name="Park Y."/>
            <person name="Beeman R.W."/>
            <person name="Lord J."/>
            <person name="Oppert B."/>
            <person name="Lorenzen M."/>
            <person name="Brown S."/>
            <person name="Wang L."/>
            <person name="Savard J."/>
            <person name="Tautz D."/>
            <person name="Richards S."/>
            <person name="Weinstock G."/>
            <person name="Gibbs R.A."/>
            <person name="Liu Y."/>
            <person name="Worley K."/>
            <person name="Weinstock G."/>
            <person name="Elsik C.G."/>
            <person name="Reese J.T."/>
            <person name="Elhaik E."/>
            <person name="Landan G."/>
            <person name="Graur D."/>
            <person name="Arensburger P."/>
            <person name="Atkinson P."/>
            <person name="Beeman R.W."/>
            <person name="Beidler J."/>
            <person name="Brown S.J."/>
            <person name="Demuth J.P."/>
            <person name="Drury D.W."/>
            <person name="Du Y.Z."/>
            <person name="Fujiwara H."/>
            <person name="Lorenzen M."/>
            <person name="Maselli V."/>
            <person name="Osanai M."/>
            <person name="Park Y."/>
            <person name="Robertson H.M."/>
            <person name="Tu Z."/>
            <person name="Wang J.J."/>
            <person name="Wang S."/>
            <person name="Richards S."/>
            <person name="Song H."/>
            <person name="Zhang L."/>
            <person name="Sodergren E."/>
            <person name="Werner D."/>
            <person name="Stanke M."/>
            <person name="Morgenstern B."/>
            <person name="Solovyev V."/>
            <person name="Kosarev P."/>
            <person name="Brown G."/>
            <person name="Chen H.C."/>
            <person name="Ermolaeva O."/>
            <person name="Hlavina W."/>
            <person name="Kapustin Y."/>
            <person name="Kiryutin B."/>
            <person name="Kitts P."/>
            <person name="Maglott D."/>
            <person name="Pruitt K."/>
            <person name="Sapojnikov V."/>
            <person name="Souvorov A."/>
            <person name="Mackey A.J."/>
            <person name="Waterhouse R.M."/>
            <person name="Wyder S."/>
            <person name="Zdobnov E.M."/>
            <person name="Zdobnov E.M."/>
            <person name="Wyder S."/>
            <person name="Kriventseva E.V."/>
            <person name="Kadowaki T."/>
            <person name="Bork P."/>
            <person name="Aranda M."/>
            <person name="Bao R."/>
            <person name="Beermann A."/>
            <person name="Berns N."/>
            <person name="Bolognesi R."/>
            <person name="Bonneton F."/>
            <person name="Bopp D."/>
            <person name="Brown S.J."/>
            <person name="Bucher G."/>
            <person name="Butts T."/>
            <person name="Chaumot A."/>
            <person name="Denell R.E."/>
            <person name="Ferrier D.E."/>
            <person name="Friedrich M."/>
            <person name="Gordon C.M."/>
            <person name="Jindra M."/>
            <person name="Klingler M."/>
            <person name="Lan Q."/>
            <person name="Lattorff H.M."/>
            <person name="Laudet V."/>
            <person name="von Levetsow C."/>
            <person name="Liu Z."/>
            <person name="Lutz R."/>
            <person name="Lynch J.A."/>
            <person name="da Fonseca R.N."/>
            <person name="Posnien N."/>
            <person name="Reuter R."/>
            <person name="Roth S."/>
            <person name="Savard J."/>
            <person name="Schinko J.B."/>
            <person name="Schmitt C."/>
            <person name="Schoppmeier M."/>
            <person name="Schroder R."/>
            <person name="Shippy T.D."/>
            <person name="Simonnet F."/>
            <person name="Marques-Souza H."/>
            <person name="Tautz D."/>
            <person name="Tomoyasu Y."/>
            <person name="Trauner J."/>
            <person name="Van der Zee M."/>
            <person name="Vervoort M."/>
            <person name="Wittkopp N."/>
            <person name="Wimmer E.A."/>
            <person name="Yang X."/>
            <person name="Jones A.K."/>
            <person name="Sattelle D.B."/>
            <person name="Ebert P.R."/>
            <person name="Nelson D."/>
            <person name="Scott J.G."/>
            <person name="Beeman R.W."/>
            <person name="Muthukrishnan S."/>
            <person name="Kramer K.J."/>
            <person name="Arakane Y."/>
            <person name="Beeman R.W."/>
            <person name="Zhu Q."/>
            <person name="Hogenkamp D."/>
            <person name="Dixit R."/>
            <person name="Oppert B."/>
            <person name="Jiang H."/>
            <person name="Zou Z."/>
            <person name="Marshall J."/>
            <person name="Elpidina E."/>
            <person name="Vinokurov K."/>
            <person name="Oppert C."/>
            <person name="Zou Z."/>
            <person name="Evans J."/>
            <person name="Lu Z."/>
            <person name="Zhao P."/>
            <person name="Sumathipala N."/>
            <person name="Altincicek B."/>
            <person name="Vilcinskas A."/>
            <person name="Williams M."/>
            <person name="Hultmark D."/>
            <person name="Hetru C."/>
            <person name="Jiang H."/>
            <person name="Grimmelikhuijzen C.J."/>
            <person name="Hauser F."/>
            <person name="Cazzamali G."/>
            <person name="Williamson M."/>
            <person name="Park Y."/>
            <person name="Li B."/>
            <person name="Tanaka Y."/>
            <person name="Predel R."/>
            <person name="Neupert S."/>
            <person name="Schachtner J."/>
            <person name="Verleyen P."/>
            <person name="Raible F."/>
            <person name="Bork P."/>
            <person name="Friedrich M."/>
            <person name="Walden K.K."/>
            <person name="Robertson H.M."/>
            <person name="Angeli S."/>
            <person name="Foret S."/>
            <person name="Bucher G."/>
            <person name="Schuetz S."/>
            <person name="Maleszka R."/>
            <person name="Wimmer E.A."/>
            <person name="Beeman R.W."/>
            <person name="Lorenzen M."/>
            <person name="Tomoyasu Y."/>
            <person name="Miller S.C."/>
            <person name="Grossmann D."/>
            <person name="Bucher G."/>
        </authorList>
    </citation>
    <scope>NUCLEOTIDE SEQUENCE [LARGE SCALE GENOMIC DNA]</scope>
    <source>
        <strain evidence="26 27">Georgia GA2</strain>
    </source>
</reference>
<feature type="domain" description="ZAD" evidence="25">
    <location>
        <begin position="2"/>
        <end position="74"/>
    </location>
</feature>
<organism evidence="26 27">
    <name type="scientific">Tribolium castaneum</name>
    <name type="common">Red flour beetle</name>
    <dbReference type="NCBI Taxonomy" id="7070"/>
    <lineage>
        <taxon>Eukaryota</taxon>
        <taxon>Metazoa</taxon>
        <taxon>Ecdysozoa</taxon>
        <taxon>Arthropoda</taxon>
        <taxon>Hexapoda</taxon>
        <taxon>Insecta</taxon>
        <taxon>Pterygota</taxon>
        <taxon>Neoptera</taxon>
        <taxon>Endopterygota</taxon>
        <taxon>Coleoptera</taxon>
        <taxon>Polyphaga</taxon>
        <taxon>Cucujiformia</taxon>
        <taxon>Tenebrionidae</taxon>
        <taxon>Tenebrionidae incertae sedis</taxon>
        <taxon>Tribolium</taxon>
    </lineage>
</organism>
<reference evidence="26 27" key="2">
    <citation type="journal article" date="2010" name="Nucleic Acids Res.">
        <title>BeetleBase in 2010: revisions to provide comprehensive genomic information for Tribolium castaneum.</title>
        <authorList>
            <person name="Kim H.S."/>
            <person name="Murphy T."/>
            <person name="Xia J."/>
            <person name="Caragea D."/>
            <person name="Park Y."/>
            <person name="Beeman R.W."/>
            <person name="Lorenzen M.D."/>
            <person name="Butcher S."/>
            <person name="Manak J.R."/>
            <person name="Brown S.J."/>
        </authorList>
    </citation>
    <scope>GENOME REANNOTATION</scope>
    <source>
        <strain evidence="26 27">Georgia GA2</strain>
    </source>
</reference>
<dbReference type="FunFam" id="3.40.50.300:FF:003481">
    <property type="entry name" value="Phosphomevalonate kinase"/>
    <property type="match status" value="1"/>
</dbReference>
<dbReference type="InterPro" id="IPR013087">
    <property type="entry name" value="Znf_C2H2_type"/>
</dbReference>
<evidence type="ECO:0000256" key="21">
    <source>
        <dbReference type="ARBA" id="ARBA00034549"/>
    </source>
</evidence>
<dbReference type="InterPro" id="IPR012934">
    <property type="entry name" value="Znf_AD"/>
</dbReference>
<keyword evidence="16" id="KW-0752">Steroid biosynthesis</keyword>
<dbReference type="InterPro" id="IPR005919">
    <property type="entry name" value="Pmev_kin_anim"/>
</dbReference>
<keyword evidence="5" id="KW-0444">Lipid biosynthesis</keyword>
<feature type="binding site" evidence="23">
    <location>
        <position position="4"/>
    </location>
    <ligand>
        <name>Zn(2+)</name>
        <dbReference type="ChEBI" id="CHEBI:29105"/>
    </ligand>
</feature>
<evidence type="ECO:0000313" key="26">
    <source>
        <dbReference type="EMBL" id="KYB29328.1"/>
    </source>
</evidence>
<dbReference type="Pfam" id="PF04275">
    <property type="entry name" value="P-mevalo_kinase"/>
    <property type="match status" value="1"/>
</dbReference>
<dbReference type="Gene3D" id="3.40.50.300">
    <property type="entry name" value="P-loop containing nucleotide triphosphate hydrolases"/>
    <property type="match status" value="1"/>
</dbReference>
<evidence type="ECO:0000256" key="9">
    <source>
        <dbReference type="ARBA" id="ARBA00022737"/>
    </source>
</evidence>
<evidence type="ECO:0000256" key="19">
    <source>
        <dbReference type="ARBA" id="ARBA00023166"/>
    </source>
</evidence>
<dbReference type="SUPFAM" id="SSF57667">
    <property type="entry name" value="beta-beta-alpha zinc fingers"/>
    <property type="match status" value="5"/>
</dbReference>
<keyword evidence="12" id="KW-0418">Kinase</keyword>
<evidence type="ECO:0000256" key="11">
    <source>
        <dbReference type="ARBA" id="ARBA00022771"/>
    </source>
</evidence>
<evidence type="ECO:0000256" key="6">
    <source>
        <dbReference type="ARBA" id="ARBA00022548"/>
    </source>
</evidence>
<dbReference type="Pfam" id="PF13912">
    <property type="entry name" value="zf-C2H2_6"/>
    <property type="match status" value="2"/>
</dbReference>
<evidence type="ECO:0000256" key="17">
    <source>
        <dbReference type="ARBA" id="ARBA00023011"/>
    </source>
</evidence>
<dbReference type="SMART" id="SM00868">
    <property type="entry name" value="zf-AD"/>
    <property type="match status" value="1"/>
</dbReference>
<keyword evidence="9" id="KW-0677">Repeat</keyword>
<dbReference type="PANTHER" id="PTHR13101">
    <property type="entry name" value="PHOSPHOMEVALONATE KINASE"/>
    <property type="match status" value="1"/>
</dbReference>
<evidence type="ECO:0000256" key="14">
    <source>
        <dbReference type="ARBA" id="ARBA00022833"/>
    </source>
</evidence>
<dbReference type="GO" id="GO:0005524">
    <property type="term" value="F:ATP binding"/>
    <property type="evidence" value="ECO:0007669"/>
    <property type="project" value="UniProtKB-KW"/>
</dbReference>
<dbReference type="EC" id="2.7.4.2" evidence="3"/>
<dbReference type="Gene3D" id="3.30.160.60">
    <property type="entry name" value="Classic Zinc Finger"/>
    <property type="match status" value="5"/>
</dbReference>
<keyword evidence="18" id="KW-0443">Lipid metabolism</keyword>
<evidence type="ECO:0000256" key="2">
    <source>
        <dbReference type="ARBA" id="ARBA00005017"/>
    </source>
</evidence>
<dbReference type="AlphaFoldDB" id="A0A139WMR2"/>
<keyword evidence="8 23" id="KW-0479">Metal-binding</keyword>
<evidence type="ECO:0000256" key="8">
    <source>
        <dbReference type="ARBA" id="ARBA00022723"/>
    </source>
</evidence>
<dbReference type="GO" id="GO:0005634">
    <property type="term" value="C:nucleus"/>
    <property type="evidence" value="ECO:0007669"/>
    <property type="project" value="InterPro"/>
</dbReference>
<evidence type="ECO:0000256" key="20">
    <source>
        <dbReference type="ARBA" id="ARBA00023221"/>
    </source>
</evidence>
<evidence type="ECO:0000256" key="5">
    <source>
        <dbReference type="ARBA" id="ARBA00022516"/>
    </source>
</evidence>
<keyword evidence="15" id="KW-0067">ATP-binding</keyword>
<keyword evidence="17" id="KW-0756">Sterol biosynthesis</keyword>
<evidence type="ECO:0000256" key="7">
    <source>
        <dbReference type="ARBA" id="ARBA00022679"/>
    </source>
</evidence>
<proteinExistence type="predicted"/>
<feature type="binding site" evidence="23">
    <location>
        <position position="50"/>
    </location>
    <ligand>
        <name>Zn(2+)</name>
        <dbReference type="ChEBI" id="CHEBI:29105"/>
    </ligand>
</feature>
<keyword evidence="6" id="KW-0153">Cholesterol metabolism</keyword>
<keyword evidence="10" id="KW-0547">Nucleotide-binding</keyword>
<feature type="domain" description="C2H2-type" evidence="24">
    <location>
        <begin position="287"/>
        <end position="315"/>
    </location>
</feature>
<comment type="subcellular location">
    <subcellularLocation>
        <location evidence="1">Cytoplasm</location>
        <location evidence="1">Cytosol</location>
    </subcellularLocation>
</comment>
<dbReference type="PROSITE" id="PS00028">
    <property type="entry name" value="ZINC_FINGER_C2H2_1"/>
    <property type="match status" value="7"/>
</dbReference>
<name>A0A139WMR2_TRICA</name>
<feature type="binding site" evidence="23">
    <location>
        <position position="7"/>
    </location>
    <ligand>
        <name>Zn(2+)</name>
        <dbReference type="ChEBI" id="CHEBI:29105"/>
    </ligand>
</feature>
<dbReference type="EMBL" id="KQ971312">
    <property type="protein sequence ID" value="KYB29328.1"/>
    <property type="molecule type" value="Genomic_DNA"/>
</dbReference>
<keyword evidence="7" id="KW-0808">Transferase</keyword>
<evidence type="ECO:0000256" key="10">
    <source>
        <dbReference type="ARBA" id="ARBA00022741"/>
    </source>
</evidence>
<dbReference type="PROSITE" id="PS50157">
    <property type="entry name" value="ZINC_FINGER_C2H2_2"/>
    <property type="match status" value="7"/>
</dbReference>
<keyword evidence="14 23" id="KW-0862">Zinc</keyword>
<dbReference type="FunFam" id="3.30.160.60:FF:000702">
    <property type="entry name" value="Transcription factor E4F1 isoform 1"/>
    <property type="match status" value="1"/>
</dbReference>
<dbReference type="GO" id="GO:0004631">
    <property type="term" value="F:phosphomevalonate kinase activity"/>
    <property type="evidence" value="ECO:0000318"/>
    <property type="project" value="GO_Central"/>
</dbReference>
<dbReference type="GO" id="GO:0030674">
    <property type="term" value="F:protein-macromolecule adaptor activity"/>
    <property type="evidence" value="ECO:0007669"/>
    <property type="project" value="UniProtKB-ARBA"/>
</dbReference>
<keyword evidence="4" id="KW-0963">Cytoplasm</keyword>
<evidence type="ECO:0000256" key="1">
    <source>
        <dbReference type="ARBA" id="ARBA00004514"/>
    </source>
</evidence>
<dbReference type="STRING" id="7070.A0A139WMR2"/>
<keyword evidence="27" id="KW-1185">Reference proteome</keyword>
<accession>A0A139WMR2</accession>
<feature type="domain" description="C2H2-type" evidence="24">
    <location>
        <begin position="232"/>
        <end position="259"/>
    </location>
</feature>
<dbReference type="NCBIfam" id="TIGR01223">
    <property type="entry name" value="Pmev_kin_anim"/>
    <property type="match status" value="1"/>
</dbReference>
<dbReference type="eggNOG" id="KOG1721">
    <property type="taxonomic scope" value="Eukaryota"/>
</dbReference>
<keyword evidence="20" id="KW-0753">Steroid metabolism</keyword>
<feature type="domain" description="C2H2-type" evidence="24">
    <location>
        <begin position="316"/>
        <end position="343"/>
    </location>
</feature>
<dbReference type="PANTHER" id="PTHR13101:SF1">
    <property type="entry name" value="PHOSPHOMEVALONATE KINASE"/>
    <property type="match status" value="1"/>
</dbReference>
<dbReference type="GO" id="GO:0008270">
    <property type="term" value="F:zinc ion binding"/>
    <property type="evidence" value="ECO:0007669"/>
    <property type="project" value="UniProtKB-UniRule"/>
</dbReference>
<feature type="domain" description="C2H2-type" evidence="24">
    <location>
        <begin position="203"/>
        <end position="231"/>
    </location>
</feature>
<dbReference type="Pfam" id="PF07776">
    <property type="entry name" value="zf-AD"/>
    <property type="match status" value="1"/>
</dbReference>
<feature type="domain" description="C2H2-type" evidence="24">
    <location>
        <begin position="344"/>
        <end position="366"/>
    </location>
</feature>
<dbReference type="Pfam" id="PF00096">
    <property type="entry name" value="zf-C2H2"/>
    <property type="match status" value="3"/>
</dbReference>
<dbReference type="FunFam" id="3.30.160.60:FF:000688">
    <property type="entry name" value="zinc finger protein 197 isoform X1"/>
    <property type="match status" value="1"/>
</dbReference>
<dbReference type="SUPFAM" id="SSF57716">
    <property type="entry name" value="Glucocorticoid receptor-like (DNA-binding domain)"/>
    <property type="match status" value="1"/>
</dbReference>
<evidence type="ECO:0000256" key="16">
    <source>
        <dbReference type="ARBA" id="ARBA00022955"/>
    </source>
</evidence>
<dbReference type="GO" id="GO:0005829">
    <property type="term" value="C:cytosol"/>
    <property type="evidence" value="ECO:0007669"/>
    <property type="project" value="UniProtKB-SubCell"/>
</dbReference>
<feature type="binding site" evidence="23">
    <location>
        <position position="47"/>
    </location>
    <ligand>
        <name>Zn(2+)</name>
        <dbReference type="ChEBI" id="CHEBI:29105"/>
    </ligand>
</feature>
<evidence type="ECO:0000256" key="3">
    <source>
        <dbReference type="ARBA" id="ARBA00012958"/>
    </source>
</evidence>
<evidence type="ECO:0000256" key="4">
    <source>
        <dbReference type="ARBA" id="ARBA00022490"/>
    </source>
</evidence>
<evidence type="ECO:0000256" key="18">
    <source>
        <dbReference type="ARBA" id="ARBA00023098"/>
    </source>
</evidence>
<keyword evidence="19" id="KW-1207">Sterol metabolism</keyword>
<keyword evidence="11 22" id="KW-0863">Zinc-finger</keyword>
<comment type="pathway">
    <text evidence="2">Isoprenoid biosynthesis; isopentenyl diphosphate biosynthesis via mevalonate pathway; isopentenyl diphosphate from (R)-mevalonate: step 2/3.</text>
</comment>
<dbReference type="Gene3D" id="3.40.1800.20">
    <property type="match status" value="1"/>
</dbReference>
<dbReference type="GO" id="GO:0006695">
    <property type="term" value="P:cholesterol biosynthetic process"/>
    <property type="evidence" value="ECO:0000318"/>
    <property type="project" value="GO_Central"/>
</dbReference>